<evidence type="ECO:0000313" key="2">
    <source>
        <dbReference type="Proteomes" id="UP000193922"/>
    </source>
</evidence>
<dbReference type="GeneID" id="63802152"/>
<comment type="caution">
    <text evidence="1">The sequence shown here is derived from an EMBL/GenBank/DDBJ whole genome shotgun (WGS) entry which is preliminary data.</text>
</comment>
<sequence length="226" mass="25666">MNYTFVSETALSDPNTLVYRGELEYSLRDSEHHNPNFSIEIRHNHIFLINNPLSDGIILLSGKYTGFTHRHVTLKGYGGKFKAERIPFGKRWAFTDGLGNWYNWYHTALEDDIMTLKDHNKSVLATFRRPLLHLKTEGLLSVSPDISDWMLAMVLVTAKLVLRGLVNKHPALLSASSPYAYIVSLSQELFTLMEHIHKAEKAHAKLIADQAEAHRLCNKAAPERCA</sequence>
<dbReference type="EMBL" id="MCFD01000005">
    <property type="protein sequence ID" value="ORX70989.1"/>
    <property type="molecule type" value="Genomic_DNA"/>
</dbReference>
<name>A0A1Y1WBS8_9FUNG</name>
<keyword evidence="2" id="KW-1185">Reference proteome</keyword>
<accession>A0A1Y1WBS8</accession>
<dbReference type="OrthoDB" id="5407653at2759"/>
<gene>
    <name evidence="1" type="ORF">DL89DRAFT_257148</name>
</gene>
<dbReference type="RefSeq" id="XP_040744568.1">
    <property type="nucleotide sequence ID" value="XM_040885504.1"/>
</dbReference>
<organism evidence="1 2">
    <name type="scientific">Linderina pennispora</name>
    <dbReference type="NCBI Taxonomy" id="61395"/>
    <lineage>
        <taxon>Eukaryota</taxon>
        <taxon>Fungi</taxon>
        <taxon>Fungi incertae sedis</taxon>
        <taxon>Zoopagomycota</taxon>
        <taxon>Kickxellomycotina</taxon>
        <taxon>Kickxellomycetes</taxon>
        <taxon>Kickxellales</taxon>
        <taxon>Kickxellaceae</taxon>
        <taxon>Linderina</taxon>
    </lineage>
</organism>
<dbReference type="Gene3D" id="1.10.1200.240">
    <property type="match status" value="1"/>
</dbReference>
<dbReference type="Proteomes" id="UP000193922">
    <property type="component" value="Unassembled WGS sequence"/>
</dbReference>
<dbReference type="AlphaFoldDB" id="A0A1Y1WBS8"/>
<reference evidence="1 2" key="1">
    <citation type="submission" date="2016-07" db="EMBL/GenBank/DDBJ databases">
        <title>Pervasive Adenine N6-methylation of Active Genes in Fungi.</title>
        <authorList>
            <consortium name="DOE Joint Genome Institute"/>
            <person name="Mondo S.J."/>
            <person name="Dannebaum R.O."/>
            <person name="Kuo R.C."/>
            <person name="Labutti K."/>
            <person name="Haridas S."/>
            <person name="Kuo A."/>
            <person name="Salamov A."/>
            <person name="Ahrendt S.R."/>
            <person name="Lipzen A."/>
            <person name="Sullivan W."/>
            <person name="Andreopoulos W.B."/>
            <person name="Clum A."/>
            <person name="Lindquist E."/>
            <person name="Daum C."/>
            <person name="Ramamoorthy G.K."/>
            <person name="Gryganskyi A."/>
            <person name="Culley D."/>
            <person name="Magnuson J.K."/>
            <person name="James T.Y."/>
            <person name="O'Malley M.A."/>
            <person name="Stajich J.E."/>
            <person name="Spatafora J.W."/>
            <person name="Visel A."/>
            <person name="Grigoriev I.V."/>
        </authorList>
    </citation>
    <scope>NUCLEOTIDE SEQUENCE [LARGE SCALE GENOMIC DNA]</scope>
    <source>
        <strain evidence="1 2">ATCC 12442</strain>
    </source>
</reference>
<protein>
    <submittedName>
        <fullName evidence="1">Uncharacterized protein</fullName>
    </submittedName>
</protein>
<proteinExistence type="predicted"/>
<evidence type="ECO:0000313" key="1">
    <source>
        <dbReference type="EMBL" id="ORX70989.1"/>
    </source>
</evidence>